<gene>
    <name evidence="2" type="ORF">Q8852_03600</name>
</gene>
<feature type="transmembrane region" description="Helical" evidence="1">
    <location>
        <begin position="235"/>
        <end position="258"/>
    </location>
</feature>
<reference evidence="2" key="1">
    <citation type="submission" date="2023-08" db="EMBL/GenBank/DDBJ databases">
        <title>Complete genome sequence of Mycoplasma seminis 2200.</title>
        <authorList>
            <person name="Spergser J."/>
        </authorList>
    </citation>
    <scope>NUCLEOTIDE SEQUENCE [LARGE SCALE GENOMIC DNA]</scope>
    <source>
        <strain evidence="2">2200</strain>
    </source>
</reference>
<accession>A0ABY9HB04</accession>
<feature type="transmembrane region" description="Helical" evidence="1">
    <location>
        <begin position="171"/>
        <end position="191"/>
    </location>
</feature>
<proteinExistence type="predicted"/>
<feature type="transmembrane region" description="Helical" evidence="1">
    <location>
        <begin position="138"/>
        <end position="159"/>
    </location>
</feature>
<evidence type="ECO:0008006" key="4">
    <source>
        <dbReference type="Google" id="ProtNLM"/>
    </source>
</evidence>
<name>A0ABY9HB04_9MOLU</name>
<evidence type="ECO:0000313" key="2">
    <source>
        <dbReference type="EMBL" id="WLP85379.1"/>
    </source>
</evidence>
<keyword evidence="1" id="KW-0472">Membrane</keyword>
<dbReference type="Proteomes" id="UP001237011">
    <property type="component" value="Chromosome"/>
</dbReference>
<protein>
    <recommendedName>
        <fullName evidence="4">DUF1361 domain-containing protein</fullName>
    </recommendedName>
</protein>
<dbReference type="EMBL" id="CP132191">
    <property type="protein sequence ID" value="WLP85379.1"/>
    <property type="molecule type" value="Genomic_DNA"/>
</dbReference>
<dbReference type="NCBIfam" id="NF046009">
    <property type="entry name" value="MAGa3780_fam"/>
    <property type="match status" value="1"/>
</dbReference>
<feature type="transmembrane region" description="Helical" evidence="1">
    <location>
        <begin position="73"/>
        <end position="95"/>
    </location>
</feature>
<feature type="transmembrane region" description="Helical" evidence="1">
    <location>
        <begin position="107"/>
        <end position="126"/>
    </location>
</feature>
<dbReference type="RefSeq" id="WP_305937815.1">
    <property type="nucleotide sequence ID" value="NZ_CP132191.1"/>
</dbReference>
<keyword evidence="1" id="KW-1133">Transmembrane helix</keyword>
<sequence length="276" mass="31959">MEQTRKTTFHTWDKLRKATLYAGICVILLIFIATLWKWGIISNKMQESIAKLSEQEKEVLIKTDNMPKILPNFWSVTGTFTWISNLTVGITLVLFAIYPKHWLHQRALFLANTYITITFIVFWTLIFPASFKHFEADVFFDSLIVHFINPLICFVFVILNRKKIQVTKLTIWLASVVMVAYWAFALIVFFIGEPIANQFATVAGVKNIYDAGKLVVYKFLNFRQPLFYKGSSTGIVVLLNFVIFVVGFFLTPGLGFAWKYALKIKYDTTTQPWKVY</sequence>
<evidence type="ECO:0000256" key="1">
    <source>
        <dbReference type="SAM" id="Phobius"/>
    </source>
</evidence>
<keyword evidence="1" id="KW-0812">Transmembrane</keyword>
<evidence type="ECO:0000313" key="3">
    <source>
        <dbReference type="Proteomes" id="UP001237011"/>
    </source>
</evidence>
<organism evidence="2 3">
    <name type="scientific">Mycoplasma seminis</name>
    <dbReference type="NCBI Taxonomy" id="512749"/>
    <lineage>
        <taxon>Bacteria</taxon>
        <taxon>Bacillati</taxon>
        <taxon>Mycoplasmatota</taxon>
        <taxon>Mollicutes</taxon>
        <taxon>Mycoplasmataceae</taxon>
        <taxon>Mycoplasma</taxon>
    </lineage>
</organism>
<feature type="transmembrane region" description="Helical" evidence="1">
    <location>
        <begin position="20"/>
        <end position="38"/>
    </location>
</feature>
<keyword evidence="3" id="KW-1185">Reference proteome</keyword>